<dbReference type="RefSeq" id="WP_132848070.1">
    <property type="nucleotide sequence ID" value="NZ_CP058648.1"/>
</dbReference>
<feature type="domain" description="HTH tetR-type" evidence="3">
    <location>
        <begin position="14"/>
        <end position="74"/>
    </location>
</feature>
<sequence length="194" mass="22411">MVEKKLTKRQIQAINTQDKIYKTAVELIEIKGFQNITVEEICKKAGVSVGSFYNSFKSKNEILDTIFKLADDYFLNVVANNIKTGSTQEKIIKYFIYYADYNVDRGIDFVKQLYTVKNNLFATKGRSMQTVLEKIIDEGQNKGEITKDMTPEETVRFLFIAVRGIVYDWCLHNGEYDLTEAVHSYVNRLIKTLT</sequence>
<keyword evidence="5" id="KW-1185">Reference proteome</keyword>
<protein>
    <submittedName>
        <fullName evidence="4">TetR family transcriptional regulator</fullName>
    </submittedName>
</protein>
<evidence type="ECO:0000313" key="4">
    <source>
        <dbReference type="EMBL" id="TCQ03246.1"/>
    </source>
</evidence>
<dbReference type="SUPFAM" id="SSF46689">
    <property type="entry name" value="Homeodomain-like"/>
    <property type="match status" value="1"/>
</dbReference>
<dbReference type="PRINTS" id="PR00455">
    <property type="entry name" value="HTHTETR"/>
</dbReference>
<dbReference type="EMBL" id="SLYC01000010">
    <property type="protein sequence ID" value="TCQ03246.1"/>
    <property type="molecule type" value="Genomic_DNA"/>
</dbReference>
<comment type="caution">
    <text evidence="4">The sequence shown here is derived from an EMBL/GenBank/DDBJ whole genome shotgun (WGS) entry which is preliminary data.</text>
</comment>
<dbReference type="AlphaFoldDB" id="A0A4R2TK98"/>
<dbReference type="Gene3D" id="1.10.357.10">
    <property type="entry name" value="Tetracycline Repressor, domain 2"/>
    <property type="match status" value="1"/>
</dbReference>
<evidence type="ECO:0000256" key="1">
    <source>
        <dbReference type="ARBA" id="ARBA00023125"/>
    </source>
</evidence>
<accession>A0A4R2TK98</accession>
<dbReference type="OrthoDB" id="494991at2"/>
<gene>
    <name evidence="4" type="ORF">EDD79_101034</name>
</gene>
<dbReference type="GO" id="GO:0003677">
    <property type="term" value="F:DNA binding"/>
    <property type="evidence" value="ECO:0007669"/>
    <property type="project" value="UniProtKB-UniRule"/>
</dbReference>
<proteinExistence type="predicted"/>
<dbReference type="InterPro" id="IPR036271">
    <property type="entry name" value="Tet_transcr_reg_TetR-rel_C_sf"/>
</dbReference>
<dbReference type="InterPro" id="IPR013570">
    <property type="entry name" value="Tscrpt_reg_YsiA_C"/>
</dbReference>
<dbReference type="PANTHER" id="PTHR43479">
    <property type="entry name" value="ACREF/ENVCD OPERON REPRESSOR-RELATED"/>
    <property type="match status" value="1"/>
</dbReference>
<reference evidence="4 5" key="1">
    <citation type="submission" date="2019-03" db="EMBL/GenBank/DDBJ databases">
        <title>Genomic Encyclopedia of Type Strains, Phase IV (KMG-IV): sequencing the most valuable type-strain genomes for metagenomic binning, comparative biology and taxonomic classification.</title>
        <authorList>
            <person name="Goeker M."/>
        </authorList>
    </citation>
    <scope>NUCLEOTIDE SEQUENCE [LARGE SCALE GENOMIC DNA]</scope>
    <source>
        <strain evidence="4 5">DSM 100013</strain>
    </source>
</reference>
<dbReference type="Pfam" id="PF08359">
    <property type="entry name" value="TetR_C_4"/>
    <property type="match status" value="1"/>
</dbReference>
<dbReference type="PANTHER" id="PTHR43479:SF11">
    <property type="entry name" value="ACREF_ENVCD OPERON REPRESSOR-RELATED"/>
    <property type="match status" value="1"/>
</dbReference>
<dbReference type="PROSITE" id="PS50977">
    <property type="entry name" value="HTH_TETR_2"/>
    <property type="match status" value="1"/>
</dbReference>
<dbReference type="SUPFAM" id="SSF48498">
    <property type="entry name" value="Tetracyclin repressor-like, C-terminal domain"/>
    <property type="match status" value="1"/>
</dbReference>
<evidence type="ECO:0000256" key="2">
    <source>
        <dbReference type="PROSITE-ProRule" id="PRU00335"/>
    </source>
</evidence>
<feature type="DNA-binding region" description="H-T-H motif" evidence="2">
    <location>
        <begin position="37"/>
        <end position="56"/>
    </location>
</feature>
<dbReference type="InterPro" id="IPR009057">
    <property type="entry name" value="Homeodomain-like_sf"/>
</dbReference>
<dbReference type="Pfam" id="PF00440">
    <property type="entry name" value="TetR_N"/>
    <property type="match status" value="1"/>
</dbReference>
<dbReference type="InterPro" id="IPR001647">
    <property type="entry name" value="HTH_TetR"/>
</dbReference>
<evidence type="ECO:0000313" key="5">
    <source>
        <dbReference type="Proteomes" id="UP000295504"/>
    </source>
</evidence>
<dbReference type="Proteomes" id="UP000295504">
    <property type="component" value="Unassembled WGS sequence"/>
</dbReference>
<keyword evidence="1 2" id="KW-0238">DNA-binding</keyword>
<name>A0A4R2TK98_9FIRM</name>
<evidence type="ECO:0000259" key="3">
    <source>
        <dbReference type="PROSITE" id="PS50977"/>
    </source>
</evidence>
<dbReference type="InterPro" id="IPR050624">
    <property type="entry name" value="HTH-type_Tx_Regulator"/>
</dbReference>
<organism evidence="4 5">
    <name type="scientific">Serpentinicella alkaliphila</name>
    <dbReference type="NCBI Taxonomy" id="1734049"/>
    <lineage>
        <taxon>Bacteria</taxon>
        <taxon>Bacillati</taxon>
        <taxon>Bacillota</taxon>
        <taxon>Clostridia</taxon>
        <taxon>Peptostreptococcales</taxon>
        <taxon>Natronincolaceae</taxon>
        <taxon>Serpentinicella</taxon>
    </lineage>
</organism>